<dbReference type="Proteomes" id="UP000702544">
    <property type="component" value="Unassembled WGS sequence"/>
</dbReference>
<accession>A0AAE4Z4B4</accession>
<proteinExistence type="predicted"/>
<dbReference type="EMBL" id="JAACAK010000002">
    <property type="protein sequence ID" value="NIR73505.1"/>
    <property type="molecule type" value="Genomic_DNA"/>
</dbReference>
<evidence type="ECO:0000313" key="2">
    <source>
        <dbReference type="Proteomes" id="UP000702544"/>
    </source>
</evidence>
<organism evidence="1 2">
    <name type="scientific">Candidatus Kutchimonas denitrificans</name>
    <dbReference type="NCBI Taxonomy" id="3056748"/>
    <lineage>
        <taxon>Bacteria</taxon>
        <taxon>Pseudomonadati</taxon>
        <taxon>Gemmatimonadota</taxon>
        <taxon>Gemmatimonadia</taxon>
        <taxon>Candidatus Palauibacterales</taxon>
        <taxon>Candidatus Palauibacteraceae</taxon>
        <taxon>Candidatus Kutchimonas</taxon>
    </lineage>
</organism>
<evidence type="ECO:0000313" key="1">
    <source>
        <dbReference type="EMBL" id="NIR73505.1"/>
    </source>
</evidence>
<comment type="caution">
    <text evidence="1">The sequence shown here is derived from an EMBL/GenBank/DDBJ whole genome shotgun (WGS) entry which is preliminary data.</text>
</comment>
<protein>
    <submittedName>
        <fullName evidence="1">Uncharacterized protein</fullName>
    </submittedName>
</protein>
<gene>
    <name evidence="1" type="ORF">GWO12_00090</name>
</gene>
<sequence>MSRSHPFVPGVPLERSRKRPWYHMRLGGALAALLALVLIWHLALWGAMRERFDERVKINPITNVMRVPYRIESSSGTVTTGRRVVTTRMGREILEGALRERARQFLDVYALLIPWRVEFELVEPPSSTEEPAR</sequence>
<name>A0AAE4Z4B4_9BACT</name>
<dbReference type="AlphaFoldDB" id="A0AAE4Z4B4"/>
<reference evidence="1 2" key="1">
    <citation type="submission" date="2020-01" db="EMBL/GenBank/DDBJ databases">
        <title>Genomes assembled from Gulf of Kutch pelagic sediment metagenomes.</title>
        <authorList>
            <person name="Chandrashekar M."/>
            <person name="Mahajan M.S."/>
            <person name="Dave K.J."/>
            <person name="Vatsa P."/>
            <person name="Nathani N.M."/>
        </authorList>
    </citation>
    <scope>NUCLEOTIDE SEQUENCE [LARGE SCALE GENOMIC DNA]</scope>
    <source>
        <strain evidence="1">KS3-K002</strain>
    </source>
</reference>